<comment type="caution">
    <text evidence="2">The sequence shown here is derived from an EMBL/GenBank/DDBJ whole genome shotgun (WGS) entry which is preliminary data.</text>
</comment>
<keyword evidence="3" id="KW-1185">Reference proteome</keyword>
<organism evidence="2 3">
    <name type="scientific">Tigriopus californicus</name>
    <name type="common">Marine copepod</name>
    <dbReference type="NCBI Taxonomy" id="6832"/>
    <lineage>
        <taxon>Eukaryota</taxon>
        <taxon>Metazoa</taxon>
        <taxon>Ecdysozoa</taxon>
        <taxon>Arthropoda</taxon>
        <taxon>Crustacea</taxon>
        <taxon>Multicrustacea</taxon>
        <taxon>Hexanauplia</taxon>
        <taxon>Copepoda</taxon>
        <taxon>Harpacticoida</taxon>
        <taxon>Harpacticidae</taxon>
        <taxon>Tigriopus</taxon>
    </lineage>
</organism>
<keyword evidence="1" id="KW-0732">Signal</keyword>
<protein>
    <submittedName>
        <fullName evidence="2">Uncharacterized protein</fullName>
    </submittedName>
</protein>
<dbReference type="EMBL" id="VCGU01000005">
    <property type="protein sequence ID" value="TRY75618.1"/>
    <property type="molecule type" value="Genomic_DNA"/>
</dbReference>
<name>A0A553PD69_TIGCA</name>
<reference evidence="2 3" key="1">
    <citation type="journal article" date="2018" name="Nat. Ecol. Evol.">
        <title>Genomic signatures of mitonuclear coevolution across populations of Tigriopus californicus.</title>
        <authorList>
            <person name="Barreto F.S."/>
            <person name="Watson E.T."/>
            <person name="Lima T.G."/>
            <person name="Willett C.S."/>
            <person name="Edmands S."/>
            <person name="Li W."/>
            <person name="Burton R.S."/>
        </authorList>
    </citation>
    <scope>NUCLEOTIDE SEQUENCE [LARGE SCALE GENOMIC DNA]</scope>
    <source>
        <strain evidence="2 3">San Diego</strain>
    </source>
</reference>
<dbReference type="Pfam" id="PF12259">
    <property type="entry name" value="Baculo_F"/>
    <property type="match status" value="1"/>
</dbReference>
<evidence type="ECO:0000313" key="2">
    <source>
        <dbReference type="EMBL" id="TRY75618.1"/>
    </source>
</evidence>
<feature type="chain" id="PRO_5021958437" evidence="1">
    <location>
        <begin position="20"/>
        <end position="453"/>
    </location>
</feature>
<evidence type="ECO:0000313" key="3">
    <source>
        <dbReference type="Proteomes" id="UP000318571"/>
    </source>
</evidence>
<proteinExistence type="predicted"/>
<evidence type="ECO:0000256" key="1">
    <source>
        <dbReference type="SAM" id="SignalP"/>
    </source>
</evidence>
<gene>
    <name evidence="2" type="ORF">TCAL_14597</name>
</gene>
<dbReference type="InterPro" id="IPR022048">
    <property type="entry name" value="Envelope_fusion-like"/>
</dbReference>
<feature type="signal peptide" evidence="1">
    <location>
        <begin position="1"/>
        <end position="19"/>
    </location>
</feature>
<dbReference type="AlphaFoldDB" id="A0A553PD69"/>
<dbReference type="Proteomes" id="UP000318571">
    <property type="component" value="Chromosome 2"/>
</dbReference>
<sequence length="453" mass="50952">MTTTTLVILLQCLISAAQASPTIFQRSGNIATDVTSYVLLGQIDLEPIMAQQRNLTQLDSLLQEVWVATSEDDSTPEQRYLLTQLRLIHDQIQTTDHKLHDLISLMEISGQPQPPPFQGKRSALLMAGLVAIGSTLRNLVYSHYLSTRIDGIQRQEDYLTHGLDILTGKTADNTRQLQIQDKAVDVLLKQHLGIRQQINKDIHMHQWAATTTPVPRKTISTTDATYRSLATYTQTLAEILTTINSALQGKVDTYLISPAQVRQELQQIKQRFPDDMKIAIEANHIIDFLAFPCHAKITNTTFQVAVPIPIFNVKETLDLYKHIPTPLVVDQGLEIFLDSHTQMLATNTENTLYLDPEASDIQACLNVGTLYLFPALQVQLKDSQPSCLHLLFRGLTEQAMQHCQHQVRLTRSLELTLTESHSVLVTASELLDLMDSFRQTFIHFSAWQLLSTG</sequence>
<accession>A0A553PD69</accession>